<keyword evidence="1" id="KW-0175">Coiled coil</keyword>
<proteinExistence type="predicted"/>
<organism evidence="2">
    <name type="scientific">Graphocephala atropunctata</name>
    <dbReference type="NCBI Taxonomy" id="36148"/>
    <lineage>
        <taxon>Eukaryota</taxon>
        <taxon>Metazoa</taxon>
        <taxon>Ecdysozoa</taxon>
        <taxon>Arthropoda</taxon>
        <taxon>Hexapoda</taxon>
        <taxon>Insecta</taxon>
        <taxon>Pterygota</taxon>
        <taxon>Neoptera</taxon>
        <taxon>Paraneoptera</taxon>
        <taxon>Hemiptera</taxon>
        <taxon>Auchenorrhyncha</taxon>
        <taxon>Membracoidea</taxon>
        <taxon>Cicadellidae</taxon>
        <taxon>Cicadellinae</taxon>
        <taxon>Cicadellini</taxon>
        <taxon>Graphocephala</taxon>
    </lineage>
</organism>
<evidence type="ECO:0000313" key="2">
    <source>
        <dbReference type="EMBL" id="JAT28854.1"/>
    </source>
</evidence>
<feature type="coiled-coil region" evidence="1">
    <location>
        <begin position="256"/>
        <end position="397"/>
    </location>
</feature>
<gene>
    <name evidence="2" type="ORF">g.21802</name>
</gene>
<sequence length="437" mass="50891">MANSSMDMSSLCSNCDVKAKDLILMQEKYEGIYQEHHELKRKVEVMEKVHSEYESEISFFSSQRNEDKSALKNIKNELDSAVSKIQTLESLLEEEKLTNRLLTTEIKENKDKVNPFKALTVPDEDEINILMEQIQKLQADQENNQILINELEEAKKDSINVISKLKCEQQTLQNELTEIKEHLQQKTKDLTNVKTSLESVREEKLLLSTELQVLKASDTNAARGNSLFAEVEDNRQKVAAQRELLKMKYLNLKKVLSQKQVENNKLKLEIVKIRREEKDDDKNLHRDYSDLVQTYKERISELEKELRTLQQRNNQPPMVFSGENSAQLQWVSTFVENAKKEAQTLQEELERRGSNYVVQGHQLFDSKKENRKLKATNSKMQSEIDELRLQLDILKAANENVDDGISPPATDIVIEYQKQKVVIFLYHFFKFNNLLLL</sequence>
<feature type="coiled-coil region" evidence="1">
    <location>
        <begin position="134"/>
        <end position="203"/>
    </location>
</feature>
<protein>
    <submittedName>
        <fullName evidence="2">Uncharacterized protein</fullName>
    </submittedName>
</protein>
<evidence type="ECO:0000256" key="1">
    <source>
        <dbReference type="SAM" id="Coils"/>
    </source>
</evidence>
<dbReference type="EMBL" id="GEBQ01011123">
    <property type="protein sequence ID" value="JAT28854.1"/>
    <property type="molecule type" value="Transcribed_RNA"/>
</dbReference>
<dbReference type="AlphaFoldDB" id="A0A1B6LZ21"/>
<feature type="non-terminal residue" evidence="2">
    <location>
        <position position="437"/>
    </location>
</feature>
<reference evidence="2" key="1">
    <citation type="submission" date="2015-11" db="EMBL/GenBank/DDBJ databases">
        <title>De novo transcriptome assembly of four potential Pierce s Disease insect vectors from Arizona vineyards.</title>
        <authorList>
            <person name="Tassone E.E."/>
        </authorList>
    </citation>
    <scope>NUCLEOTIDE SEQUENCE</scope>
</reference>
<feature type="coiled-coil region" evidence="1">
    <location>
        <begin position="36"/>
        <end position="105"/>
    </location>
</feature>
<accession>A0A1B6LZ21</accession>
<name>A0A1B6LZ21_9HEMI</name>